<evidence type="ECO:0000259" key="6">
    <source>
        <dbReference type="Pfam" id="PF04884"/>
    </source>
</evidence>
<organism evidence="8 9">
    <name type="scientific">Amniculicola lignicola CBS 123094</name>
    <dbReference type="NCBI Taxonomy" id="1392246"/>
    <lineage>
        <taxon>Eukaryota</taxon>
        <taxon>Fungi</taxon>
        <taxon>Dikarya</taxon>
        <taxon>Ascomycota</taxon>
        <taxon>Pezizomycotina</taxon>
        <taxon>Dothideomycetes</taxon>
        <taxon>Pleosporomycetidae</taxon>
        <taxon>Pleosporales</taxon>
        <taxon>Amniculicolaceae</taxon>
        <taxon>Amniculicola</taxon>
    </lineage>
</organism>
<evidence type="ECO:0000259" key="7">
    <source>
        <dbReference type="Pfam" id="PF24160"/>
    </source>
</evidence>
<accession>A0A6A5WSV4</accession>
<dbReference type="OrthoDB" id="364779at2759"/>
<feature type="domain" description="Protein root UVB sensitive/RUS" evidence="6">
    <location>
        <begin position="47"/>
        <end position="311"/>
    </location>
</feature>
<sequence length="478" mass="51713">MAAPALSKVEIVECDEAGNVTCSYVESSGGFTQRSRKEGKARLDLPQETKSYAQQALDVFLPAGYPHSVTEDYIYYQIYDSLQAFSSSIAGLLSSRAVLEGRIDPLCATHHDRFPSRPSMYLSRAACVGVGDSTASPTSALLLSVLQDSLGRIATILFAHRVGTALEPECKMYRLLADVFNDVAIVLDCLSPAFPKPIRVGVLAGSSILRSLCGVCAGATKGCLSGHFARRGNLGEVNAKDSSQETVISLLGMLAGSLLVSHITTPLTTWTTLLFLLGVHLATNYFAVTSVNLCTLNRQRANILFNHIIHNSNVLTPHEVSKQERIFERDGIIRAIDGKCIGWAQIGVGLGDLVSSLGDVGLSALVEIFQDEGYLLCYSFDHSVDICNVVIVMKDESGTTDQLQAWVQALLLAQGFEGKEKPQSNAALGSKLEMLKTTRNKSKTLLRSYMDLMQGKGWDLDAAVLETKSGIRVRVKSD</sequence>
<keyword evidence="4" id="KW-1133">Transmembrane helix</keyword>
<dbReference type="InterPro" id="IPR055412">
    <property type="entry name" value="UVB_sens_C"/>
</dbReference>
<dbReference type="Pfam" id="PF24160">
    <property type="entry name" value="UVB_sens_C"/>
    <property type="match status" value="1"/>
</dbReference>
<dbReference type="InterPro" id="IPR006968">
    <property type="entry name" value="RUS_fam"/>
</dbReference>
<protein>
    <submittedName>
        <fullName evidence="8">DUF647-domain-containing protein</fullName>
    </submittedName>
</protein>
<dbReference type="InterPro" id="IPR054549">
    <property type="entry name" value="UVB_sens_RUS_dom"/>
</dbReference>
<dbReference type="GO" id="GO:0016020">
    <property type="term" value="C:membrane"/>
    <property type="evidence" value="ECO:0007669"/>
    <property type="project" value="UniProtKB-SubCell"/>
</dbReference>
<evidence type="ECO:0000256" key="4">
    <source>
        <dbReference type="ARBA" id="ARBA00022989"/>
    </source>
</evidence>
<evidence type="ECO:0000256" key="3">
    <source>
        <dbReference type="ARBA" id="ARBA00022692"/>
    </source>
</evidence>
<dbReference type="Proteomes" id="UP000799779">
    <property type="component" value="Unassembled WGS sequence"/>
</dbReference>
<evidence type="ECO:0000313" key="9">
    <source>
        <dbReference type="Proteomes" id="UP000799779"/>
    </source>
</evidence>
<feature type="domain" description="Root UVB sensitive protein C-terminal" evidence="7">
    <location>
        <begin position="344"/>
        <end position="467"/>
    </location>
</feature>
<keyword evidence="5" id="KW-0472">Membrane</keyword>
<comment type="subcellular location">
    <subcellularLocation>
        <location evidence="1">Membrane</location>
    </subcellularLocation>
</comment>
<reference evidence="8" key="1">
    <citation type="journal article" date="2020" name="Stud. Mycol.">
        <title>101 Dothideomycetes genomes: a test case for predicting lifestyles and emergence of pathogens.</title>
        <authorList>
            <person name="Haridas S."/>
            <person name="Albert R."/>
            <person name="Binder M."/>
            <person name="Bloem J."/>
            <person name="Labutti K."/>
            <person name="Salamov A."/>
            <person name="Andreopoulos B."/>
            <person name="Baker S."/>
            <person name="Barry K."/>
            <person name="Bills G."/>
            <person name="Bluhm B."/>
            <person name="Cannon C."/>
            <person name="Castanera R."/>
            <person name="Culley D."/>
            <person name="Daum C."/>
            <person name="Ezra D."/>
            <person name="Gonzalez J."/>
            <person name="Henrissat B."/>
            <person name="Kuo A."/>
            <person name="Liang C."/>
            <person name="Lipzen A."/>
            <person name="Lutzoni F."/>
            <person name="Magnuson J."/>
            <person name="Mondo S."/>
            <person name="Nolan M."/>
            <person name="Ohm R."/>
            <person name="Pangilinan J."/>
            <person name="Park H.-J."/>
            <person name="Ramirez L."/>
            <person name="Alfaro M."/>
            <person name="Sun H."/>
            <person name="Tritt A."/>
            <person name="Yoshinaga Y."/>
            <person name="Zwiers L.-H."/>
            <person name="Turgeon B."/>
            <person name="Goodwin S."/>
            <person name="Spatafora J."/>
            <person name="Crous P."/>
            <person name="Grigoriev I."/>
        </authorList>
    </citation>
    <scope>NUCLEOTIDE SEQUENCE</scope>
    <source>
        <strain evidence="8">CBS 123094</strain>
    </source>
</reference>
<evidence type="ECO:0000256" key="5">
    <source>
        <dbReference type="ARBA" id="ARBA00023136"/>
    </source>
</evidence>
<evidence type="ECO:0000256" key="2">
    <source>
        <dbReference type="ARBA" id="ARBA00007558"/>
    </source>
</evidence>
<comment type="similarity">
    <text evidence="2">Belongs to the RUS1 family.</text>
</comment>
<gene>
    <name evidence="8" type="ORF">P154DRAFT_425827</name>
</gene>
<dbReference type="PANTHER" id="PTHR12770:SF31">
    <property type="entry name" value="RUS FAMILY MEMBER 1"/>
    <property type="match status" value="1"/>
</dbReference>
<keyword evidence="3" id="KW-0812">Transmembrane</keyword>
<evidence type="ECO:0000256" key="1">
    <source>
        <dbReference type="ARBA" id="ARBA00004370"/>
    </source>
</evidence>
<evidence type="ECO:0000313" key="8">
    <source>
        <dbReference type="EMBL" id="KAF2004940.1"/>
    </source>
</evidence>
<dbReference type="EMBL" id="ML977565">
    <property type="protein sequence ID" value="KAF2004940.1"/>
    <property type="molecule type" value="Genomic_DNA"/>
</dbReference>
<name>A0A6A5WSV4_9PLEO</name>
<proteinExistence type="inferred from homology"/>
<dbReference type="PANTHER" id="PTHR12770">
    <property type="entry name" value="RUS1 FAMILY PROTEIN C16ORF58"/>
    <property type="match status" value="1"/>
</dbReference>
<dbReference type="Pfam" id="PF04884">
    <property type="entry name" value="UVB_sens_prot"/>
    <property type="match status" value="1"/>
</dbReference>
<keyword evidence="9" id="KW-1185">Reference proteome</keyword>
<dbReference type="AlphaFoldDB" id="A0A6A5WSV4"/>